<protein>
    <submittedName>
        <fullName evidence="6">GntR family transcriptional regulator</fullName>
    </submittedName>
</protein>
<dbReference type="PANTHER" id="PTHR43537">
    <property type="entry name" value="TRANSCRIPTIONAL REGULATOR, GNTR FAMILY"/>
    <property type="match status" value="1"/>
</dbReference>
<evidence type="ECO:0000256" key="1">
    <source>
        <dbReference type="ARBA" id="ARBA00023015"/>
    </source>
</evidence>
<organism evidence="6 7">
    <name type="scientific">Mycolicibacterium anyangense</name>
    <dbReference type="NCBI Taxonomy" id="1431246"/>
    <lineage>
        <taxon>Bacteria</taxon>
        <taxon>Bacillati</taxon>
        <taxon>Actinomycetota</taxon>
        <taxon>Actinomycetes</taxon>
        <taxon>Mycobacteriales</taxon>
        <taxon>Mycobacteriaceae</taxon>
        <taxon>Mycolicibacterium</taxon>
    </lineage>
</organism>
<feature type="region of interest" description="Disordered" evidence="4">
    <location>
        <begin position="1"/>
        <end position="23"/>
    </location>
</feature>
<feature type="domain" description="HTH gntR-type" evidence="5">
    <location>
        <begin position="18"/>
        <end position="88"/>
    </location>
</feature>
<dbReference type="AlphaFoldDB" id="A0A6N4WAM6"/>
<dbReference type="SMART" id="SM00895">
    <property type="entry name" value="FCD"/>
    <property type="match status" value="2"/>
</dbReference>
<gene>
    <name evidence="6" type="ORF">MANY_24310</name>
</gene>
<dbReference type="KEGG" id="many:MANY_24310"/>
<dbReference type="InterPro" id="IPR000524">
    <property type="entry name" value="Tscrpt_reg_HTH_GntR"/>
</dbReference>
<dbReference type="Gene3D" id="1.10.10.10">
    <property type="entry name" value="Winged helix-like DNA-binding domain superfamily/Winged helix DNA-binding domain"/>
    <property type="match status" value="2"/>
</dbReference>
<keyword evidence="1" id="KW-0805">Transcription regulation</keyword>
<evidence type="ECO:0000256" key="4">
    <source>
        <dbReference type="SAM" id="MobiDB-lite"/>
    </source>
</evidence>
<feature type="domain" description="HTH gntR-type" evidence="5">
    <location>
        <begin position="261"/>
        <end position="331"/>
    </location>
</feature>
<dbReference type="PROSITE" id="PS50949">
    <property type="entry name" value="HTH_GNTR"/>
    <property type="match status" value="2"/>
</dbReference>
<proteinExistence type="predicted"/>
<keyword evidence="3" id="KW-0804">Transcription</keyword>
<reference evidence="6 7" key="1">
    <citation type="journal article" date="2019" name="Emerg. Microbes Infect.">
        <title>Comprehensive subspecies identification of 175 nontuberculous mycobacteria species based on 7547 genomic profiles.</title>
        <authorList>
            <person name="Matsumoto Y."/>
            <person name="Kinjo T."/>
            <person name="Motooka D."/>
            <person name="Nabeya D."/>
            <person name="Jung N."/>
            <person name="Uechi K."/>
            <person name="Horii T."/>
            <person name="Iida T."/>
            <person name="Fujita J."/>
            <person name="Nakamura S."/>
        </authorList>
    </citation>
    <scope>NUCLEOTIDE SEQUENCE [LARGE SCALE GENOMIC DNA]</scope>
    <source>
        <strain evidence="6 7">JCM 30275</strain>
    </source>
</reference>
<dbReference type="SUPFAM" id="SSF48008">
    <property type="entry name" value="GntR ligand-binding domain-like"/>
    <property type="match status" value="2"/>
</dbReference>
<dbReference type="Gene3D" id="1.20.120.530">
    <property type="entry name" value="GntR ligand-binding domain-like"/>
    <property type="match status" value="2"/>
</dbReference>
<dbReference type="Pfam" id="PF07729">
    <property type="entry name" value="FCD"/>
    <property type="match status" value="2"/>
</dbReference>
<dbReference type="GO" id="GO:0003700">
    <property type="term" value="F:DNA-binding transcription factor activity"/>
    <property type="evidence" value="ECO:0007669"/>
    <property type="project" value="InterPro"/>
</dbReference>
<dbReference type="SUPFAM" id="SSF46785">
    <property type="entry name" value="Winged helix' DNA-binding domain"/>
    <property type="match status" value="2"/>
</dbReference>
<dbReference type="EMBL" id="AP022620">
    <property type="protein sequence ID" value="BBZ77094.1"/>
    <property type="molecule type" value="Genomic_DNA"/>
</dbReference>
<dbReference type="SMART" id="SM00345">
    <property type="entry name" value="HTH_GNTR"/>
    <property type="match status" value="2"/>
</dbReference>
<dbReference type="PANTHER" id="PTHR43537:SF5">
    <property type="entry name" value="UXU OPERON TRANSCRIPTIONAL REGULATOR"/>
    <property type="match status" value="1"/>
</dbReference>
<evidence type="ECO:0000259" key="5">
    <source>
        <dbReference type="PROSITE" id="PS50949"/>
    </source>
</evidence>
<dbReference type="Pfam" id="PF00392">
    <property type="entry name" value="GntR"/>
    <property type="match status" value="2"/>
</dbReference>
<keyword evidence="7" id="KW-1185">Reference proteome</keyword>
<dbReference type="GO" id="GO:0003677">
    <property type="term" value="F:DNA binding"/>
    <property type="evidence" value="ECO:0007669"/>
    <property type="project" value="UniProtKB-KW"/>
</dbReference>
<evidence type="ECO:0000256" key="2">
    <source>
        <dbReference type="ARBA" id="ARBA00023125"/>
    </source>
</evidence>
<dbReference type="InterPro" id="IPR011711">
    <property type="entry name" value="GntR_C"/>
</dbReference>
<dbReference type="InterPro" id="IPR036388">
    <property type="entry name" value="WH-like_DNA-bd_sf"/>
</dbReference>
<sequence length="486" mass="53340">MASTARRAGVARGTHSSEKLAQQTARKIETDIVRQRWPLGRCLGSEADLRERFGVSRAVLREAVRLLEHHQVATMRRGPSGGLFVRSPDPDSATRALIIYLERVGTTLPDLVSARLLLESLAVELAVARLDEEGIRQLREALDQEAQFRASSGMSAPYLHQAIGGLSNNPALELFINMLTALTERYSRAASTHTPAAHRRSADMARHAHVAISEAMIAGDVSVAQHRIRKHIEAIADWLTGQSQQLSAADEPEHSSVAPTAKLAEVVAEQVRRDIAKQGLNAGDLLGSERDLQVDYDVSRSVFREAVRLLEYHSIAVMRRGPGGGLVVAEPDPQAAIETMGLYLDYKGIRVEDLRILRETLELGCVDHVAKLIDDEVVYERLRASLEVDTSTPEGEVLERSRTFHTELADLSANPVLSVFLRVLMEVWVRHSAALPADPGAQSGPFAPQIEAIHGAIVDAILAGDSALAKHRMRRHLEALTDVWRP</sequence>
<evidence type="ECO:0000256" key="3">
    <source>
        <dbReference type="ARBA" id="ARBA00023163"/>
    </source>
</evidence>
<dbReference type="InterPro" id="IPR036390">
    <property type="entry name" value="WH_DNA-bd_sf"/>
</dbReference>
<evidence type="ECO:0000313" key="6">
    <source>
        <dbReference type="EMBL" id="BBZ77094.1"/>
    </source>
</evidence>
<evidence type="ECO:0000313" key="7">
    <source>
        <dbReference type="Proteomes" id="UP000467249"/>
    </source>
</evidence>
<dbReference type="InterPro" id="IPR008920">
    <property type="entry name" value="TF_FadR/GntR_C"/>
</dbReference>
<dbReference type="RefSeq" id="WP_163804462.1">
    <property type="nucleotide sequence ID" value="NZ_AP022620.1"/>
</dbReference>
<accession>A0A6N4WAM6</accession>
<name>A0A6N4WAM6_9MYCO</name>
<dbReference type="Proteomes" id="UP000467249">
    <property type="component" value="Chromosome"/>
</dbReference>
<keyword evidence="2" id="KW-0238">DNA-binding</keyword>